<dbReference type="GO" id="GO:0008270">
    <property type="term" value="F:zinc ion binding"/>
    <property type="evidence" value="ECO:0007669"/>
    <property type="project" value="InterPro"/>
</dbReference>
<dbReference type="Proteomes" id="UP001152607">
    <property type="component" value="Unassembled WGS sequence"/>
</dbReference>
<protein>
    <recommendedName>
        <fullName evidence="3">Zn(2)-C6 fungal-type domain-containing protein</fullName>
    </recommendedName>
</protein>
<keyword evidence="5" id="KW-1185">Reference proteome</keyword>
<evidence type="ECO:0000313" key="5">
    <source>
        <dbReference type="Proteomes" id="UP001152607"/>
    </source>
</evidence>
<accession>A0A9W4UN51</accession>
<dbReference type="InterPro" id="IPR036864">
    <property type="entry name" value="Zn2-C6_fun-type_DNA-bd_sf"/>
</dbReference>
<gene>
    <name evidence="4" type="ORF">PDIGIT_LOCUS12937</name>
</gene>
<evidence type="ECO:0000313" key="4">
    <source>
        <dbReference type="EMBL" id="CAI6339773.1"/>
    </source>
</evidence>
<dbReference type="CDD" id="cd00067">
    <property type="entry name" value="GAL4"/>
    <property type="match status" value="1"/>
</dbReference>
<dbReference type="PROSITE" id="PS50048">
    <property type="entry name" value="ZN2_CY6_FUNGAL_2"/>
    <property type="match status" value="1"/>
</dbReference>
<dbReference type="Gene3D" id="4.10.240.10">
    <property type="entry name" value="Zn(2)-C6 fungal-type DNA-binding domain"/>
    <property type="match status" value="1"/>
</dbReference>
<reference evidence="4" key="1">
    <citation type="submission" date="2023-01" db="EMBL/GenBank/DDBJ databases">
        <authorList>
            <person name="Van Ghelder C."/>
            <person name="Rancurel C."/>
        </authorList>
    </citation>
    <scope>NUCLEOTIDE SEQUENCE</scope>
    <source>
        <strain evidence="4">CNCM I-4278</strain>
    </source>
</reference>
<dbReference type="EMBL" id="CAOQHR010000009">
    <property type="protein sequence ID" value="CAI6339773.1"/>
    <property type="molecule type" value="Genomic_DNA"/>
</dbReference>
<name>A0A9W4UN51_9PLEO</name>
<feature type="region of interest" description="Disordered" evidence="2">
    <location>
        <begin position="274"/>
        <end position="301"/>
    </location>
</feature>
<feature type="region of interest" description="Disordered" evidence="2">
    <location>
        <begin position="437"/>
        <end position="501"/>
    </location>
</feature>
<dbReference type="AlphaFoldDB" id="A0A9W4UN51"/>
<feature type="compositionally biased region" description="Polar residues" evidence="2">
    <location>
        <begin position="320"/>
        <end position="330"/>
    </location>
</feature>
<evidence type="ECO:0000256" key="1">
    <source>
        <dbReference type="ARBA" id="ARBA00023242"/>
    </source>
</evidence>
<comment type="caution">
    <text evidence="4">The sequence shown here is derived from an EMBL/GenBank/DDBJ whole genome shotgun (WGS) entry which is preliminary data.</text>
</comment>
<organism evidence="4 5">
    <name type="scientific">Periconia digitata</name>
    <dbReference type="NCBI Taxonomy" id="1303443"/>
    <lineage>
        <taxon>Eukaryota</taxon>
        <taxon>Fungi</taxon>
        <taxon>Dikarya</taxon>
        <taxon>Ascomycota</taxon>
        <taxon>Pezizomycotina</taxon>
        <taxon>Dothideomycetes</taxon>
        <taxon>Pleosporomycetidae</taxon>
        <taxon>Pleosporales</taxon>
        <taxon>Massarineae</taxon>
        <taxon>Periconiaceae</taxon>
        <taxon>Periconia</taxon>
    </lineage>
</organism>
<feature type="compositionally biased region" description="Basic and acidic residues" evidence="2">
    <location>
        <begin position="473"/>
        <end position="488"/>
    </location>
</feature>
<feature type="region of interest" description="Disordered" evidence="2">
    <location>
        <begin position="315"/>
        <end position="357"/>
    </location>
</feature>
<feature type="compositionally biased region" description="Polar residues" evidence="2">
    <location>
        <begin position="343"/>
        <end position="353"/>
    </location>
</feature>
<sequence length="501" mass="54319">MEFDTGHRYSQNAASGYRPHYYCNPRSNPLSTRHGARPDPRAYTGGPVGGRLRPSMNQEIAHVEGGQSRRRIAVACARCRKRKIRCSGDPGDGTGCLNCRQANVSSDMCQFHRVGSGEPSRAIDQYNLAQGLQALSNAPVTMMQMYGGVREGVYQQPPHSQLEARPLYAPTWDVPFAGNTSPVETYGLESPATYLPHQQAGSTSDSYANSYRWSERSRPAPVNAYAEHDSIPAFSTTGLSLPYPAANLRNVAASSEALSPLNMGSLQLSLPDRTLPERQSTESNATQRQLPIPQPSPAQKTRNIVDQLQDQRLRSIQGPPDSNASGNGFTQPPLMYHNDGDIPSTSSTESSIGAASVPCSGGSGMSFVSSGPIDDITATTMGTQHQLNFSTSNLLDGMPTATAPTAYSNFRNYNLSLSNDSKPVVRKSSPTNVYSYSVNESSRHRRGGDSNDGTLVSGHRYTPLTPSQPRHRASLEDTMRRSSHDTLSSERTTLTSLNRTC</sequence>
<feature type="region of interest" description="Disordered" evidence="2">
    <location>
        <begin position="26"/>
        <end position="49"/>
    </location>
</feature>
<feature type="compositionally biased region" description="Low complexity" evidence="2">
    <location>
        <begin position="489"/>
        <end position="501"/>
    </location>
</feature>
<dbReference type="SMART" id="SM00066">
    <property type="entry name" value="GAL4"/>
    <property type="match status" value="1"/>
</dbReference>
<dbReference type="GO" id="GO:0000981">
    <property type="term" value="F:DNA-binding transcription factor activity, RNA polymerase II-specific"/>
    <property type="evidence" value="ECO:0007669"/>
    <property type="project" value="InterPro"/>
</dbReference>
<proteinExistence type="predicted"/>
<dbReference type="OrthoDB" id="5394557at2759"/>
<dbReference type="SUPFAM" id="SSF57701">
    <property type="entry name" value="Zn2/Cys6 DNA-binding domain"/>
    <property type="match status" value="1"/>
</dbReference>
<dbReference type="InterPro" id="IPR001138">
    <property type="entry name" value="Zn2Cys6_DnaBD"/>
</dbReference>
<keyword evidence="1" id="KW-0539">Nucleus</keyword>
<evidence type="ECO:0000259" key="3">
    <source>
        <dbReference type="PROSITE" id="PS50048"/>
    </source>
</evidence>
<evidence type="ECO:0000256" key="2">
    <source>
        <dbReference type="SAM" id="MobiDB-lite"/>
    </source>
</evidence>
<dbReference type="Pfam" id="PF00172">
    <property type="entry name" value="Zn_clus"/>
    <property type="match status" value="1"/>
</dbReference>
<feature type="domain" description="Zn(2)-C6 fungal-type" evidence="3">
    <location>
        <begin position="75"/>
        <end position="111"/>
    </location>
</feature>